<gene>
    <name evidence="2" type="ORF">SAMN05216559_2367</name>
</gene>
<dbReference type="InterPro" id="IPR008136">
    <property type="entry name" value="CinA_C"/>
</dbReference>
<dbReference type="Pfam" id="PF02464">
    <property type="entry name" value="CinA"/>
    <property type="match status" value="1"/>
</dbReference>
<dbReference type="AlphaFoldDB" id="A0A1I6LAH9"/>
<dbReference type="RefSeq" id="WP_143117714.1">
    <property type="nucleotide sequence ID" value="NZ_FOZK01000002.1"/>
</dbReference>
<accession>A0A1I6LAH9</accession>
<dbReference type="InterPro" id="IPR036653">
    <property type="entry name" value="CinA-like_C"/>
</dbReference>
<sequence>MSESEATIEERVGEVLRERGETVAVAESCTGCPRGSLLADVFHGKHLSLYQRD</sequence>
<name>A0A1I6LAH9_9EURY</name>
<evidence type="ECO:0000313" key="3">
    <source>
        <dbReference type="Proteomes" id="UP000199062"/>
    </source>
</evidence>
<feature type="domain" description="CinA C-terminal" evidence="1">
    <location>
        <begin position="6"/>
        <end position="39"/>
    </location>
</feature>
<evidence type="ECO:0000259" key="1">
    <source>
        <dbReference type="Pfam" id="PF02464"/>
    </source>
</evidence>
<evidence type="ECO:0000313" key="2">
    <source>
        <dbReference type="EMBL" id="SFS00485.1"/>
    </source>
</evidence>
<dbReference type="Gene3D" id="3.90.950.20">
    <property type="entry name" value="CinA-like"/>
    <property type="match status" value="1"/>
</dbReference>
<reference evidence="2 3" key="1">
    <citation type="submission" date="2016-10" db="EMBL/GenBank/DDBJ databases">
        <authorList>
            <person name="de Groot N.N."/>
        </authorList>
    </citation>
    <scope>NUCLEOTIDE SEQUENCE [LARGE SCALE GENOMIC DNA]</scope>
    <source>
        <strain evidence="2 3">CGMCC 1.10457</strain>
    </source>
</reference>
<dbReference type="Proteomes" id="UP000199062">
    <property type="component" value="Unassembled WGS sequence"/>
</dbReference>
<protein>
    <submittedName>
        <fullName evidence="2">Nicotinamide-nucleotide amidase/nicotinamide-nucleotide amidase</fullName>
    </submittedName>
</protein>
<keyword evidence="3" id="KW-1185">Reference proteome</keyword>
<dbReference type="SUPFAM" id="SSF142433">
    <property type="entry name" value="CinA-like"/>
    <property type="match status" value="1"/>
</dbReference>
<organism evidence="2 3">
    <name type="scientific">Halomicrobium zhouii</name>
    <dbReference type="NCBI Taxonomy" id="767519"/>
    <lineage>
        <taxon>Archaea</taxon>
        <taxon>Methanobacteriati</taxon>
        <taxon>Methanobacteriota</taxon>
        <taxon>Stenosarchaea group</taxon>
        <taxon>Halobacteria</taxon>
        <taxon>Halobacteriales</taxon>
        <taxon>Haloarculaceae</taxon>
        <taxon>Halomicrobium</taxon>
    </lineage>
</organism>
<dbReference type="EMBL" id="FOZK01000002">
    <property type="protein sequence ID" value="SFS00485.1"/>
    <property type="molecule type" value="Genomic_DNA"/>
</dbReference>
<proteinExistence type="predicted"/>